<name>A0A0E9XNH9_ANGAN</name>
<protein>
    <submittedName>
        <fullName evidence="1">Uncharacterized protein</fullName>
    </submittedName>
</protein>
<accession>A0A0E9XNH9</accession>
<dbReference type="AlphaFoldDB" id="A0A0E9XNH9"/>
<reference evidence="1" key="1">
    <citation type="submission" date="2014-11" db="EMBL/GenBank/DDBJ databases">
        <authorList>
            <person name="Amaro Gonzalez C."/>
        </authorList>
    </citation>
    <scope>NUCLEOTIDE SEQUENCE</scope>
</reference>
<organism evidence="1">
    <name type="scientific">Anguilla anguilla</name>
    <name type="common">European freshwater eel</name>
    <name type="synonym">Muraena anguilla</name>
    <dbReference type="NCBI Taxonomy" id="7936"/>
    <lineage>
        <taxon>Eukaryota</taxon>
        <taxon>Metazoa</taxon>
        <taxon>Chordata</taxon>
        <taxon>Craniata</taxon>
        <taxon>Vertebrata</taxon>
        <taxon>Euteleostomi</taxon>
        <taxon>Actinopterygii</taxon>
        <taxon>Neopterygii</taxon>
        <taxon>Teleostei</taxon>
        <taxon>Anguilliformes</taxon>
        <taxon>Anguillidae</taxon>
        <taxon>Anguilla</taxon>
    </lineage>
</organism>
<reference evidence="1" key="2">
    <citation type="journal article" date="2015" name="Fish Shellfish Immunol.">
        <title>Early steps in the European eel (Anguilla anguilla)-Vibrio vulnificus interaction in the gills: Role of the RtxA13 toxin.</title>
        <authorList>
            <person name="Callol A."/>
            <person name="Pajuelo D."/>
            <person name="Ebbesson L."/>
            <person name="Teles M."/>
            <person name="MacKenzie S."/>
            <person name="Amaro C."/>
        </authorList>
    </citation>
    <scope>NUCLEOTIDE SEQUENCE</scope>
</reference>
<evidence type="ECO:0000313" key="1">
    <source>
        <dbReference type="EMBL" id="JAI03391.1"/>
    </source>
</evidence>
<dbReference type="EMBL" id="GBXM01005187">
    <property type="protein sequence ID" value="JAI03391.1"/>
    <property type="molecule type" value="Transcribed_RNA"/>
</dbReference>
<proteinExistence type="predicted"/>
<sequence>MSFQKMKSFCICSCCSTAVPHTSLKAHLLSKLCVLGLFLFPFMSALAPRHLWLSHAYLQNVDVSWLRLNDFLHPPQQCERSPSFWVLACDWLVNYGSNSLVEPGS</sequence>